<keyword evidence="2" id="KW-1133">Transmembrane helix</keyword>
<evidence type="ECO:0000313" key="3">
    <source>
        <dbReference type="EMBL" id="CAF1440715.1"/>
    </source>
</evidence>
<dbReference type="EMBL" id="CAJNOR010003712">
    <property type="protein sequence ID" value="CAF1440715.1"/>
    <property type="molecule type" value="Genomic_DNA"/>
</dbReference>
<keyword evidence="4" id="KW-1185">Reference proteome</keyword>
<gene>
    <name evidence="3" type="ORF">XAT740_LOCUS36303</name>
</gene>
<proteinExistence type="predicted"/>
<evidence type="ECO:0000256" key="2">
    <source>
        <dbReference type="SAM" id="Phobius"/>
    </source>
</evidence>
<protein>
    <submittedName>
        <fullName evidence="3">Uncharacterized protein</fullName>
    </submittedName>
</protein>
<dbReference type="Proteomes" id="UP000663828">
    <property type="component" value="Unassembled WGS sequence"/>
</dbReference>
<comment type="caution">
    <text evidence="3">The sequence shown here is derived from an EMBL/GenBank/DDBJ whole genome shotgun (WGS) entry which is preliminary data.</text>
</comment>
<sequence length="113" mass="13112">MSYDHQQHRSSPPPAYSEAAAGGMENEMYIDGTLYVDGVPVSRAEQQGRGRRYQNQDNPCEKALSLIRKLWATQQTERIDRHQQKDKYVRTTIRELIVYLIFLTILSIGNERI</sequence>
<evidence type="ECO:0000313" key="4">
    <source>
        <dbReference type="Proteomes" id="UP000663828"/>
    </source>
</evidence>
<keyword evidence="2" id="KW-0812">Transmembrane</keyword>
<dbReference type="AlphaFoldDB" id="A0A815NWM3"/>
<feature type="transmembrane region" description="Helical" evidence="2">
    <location>
        <begin position="91"/>
        <end position="109"/>
    </location>
</feature>
<organism evidence="3 4">
    <name type="scientific">Adineta ricciae</name>
    <name type="common">Rotifer</name>
    <dbReference type="NCBI Taxonomy" id="249248"/>
    <lineage>
        <taxon>Eukaryota</taxon>
        <taxon>Metazoa</taxon>
        <taxon>Spiralia</taxon>
        <taxon>Gnathifera</taxon>
        <taxon>Rotifera</taxon>
        <taxon>Eurotatoria</taxon>
        <taxon>Bdelloidea</taxon>
        <taxon>Adinetida</taxon>
        <taxon>Adinetidae</taxon>
        <taxon>Adineta</taxon>
    </lineage>
</organism>
<reference evidence="3" key="1">
    <citation type="submission" date="2021-02" db="EMBL/GenBank/DDBJ databases">
        <authorList>
            <person name="Nowell W R."/>
        </authorList>
    </citation>
    <scope>NUCLEOTIDE SEQUENCE</scope>
</reference>
<keyword evidence="2" id="KW-0472">Membrane</keyword>
<name>A0A815NWM3_ADIRI</name>
<evidence type="ECO:0000256" key="1">
    <source>
        <dbReference type="SAM" id="MobiDB-lite"/>
    </source>
</evidence>
<accession>A0A815NWM3</accession>
<feature type="region of interest" description="Disordered" evidence="1">
    <location>
        <begin position="1"/>
        <end position="22"/>
    </location>
</feature>